<keyword evidence="3" id="KW-1185">Reference proteome</keyword>
<dbReference type="InterPro" id="IPR046475">
    <property type="entry name" value="DUF6796"/>
</dbReference>
<dbReference type="RefSeq" id="WP_186900675.1">
    <property type="nucleotide sequence ID" value="NZ_JACOOT010000002.1"/>
</dbReference>
<evidence type="ECO:0000313" key="3">
    <source>
        <dbReference type="Proteomes" id="UP000652847"/>
    </source>
</evidence>
<feature type="transmembrane region" description="Helical" evidence="1">
    <location>
        <begin position="147"/>
        <end position="164"/>
    </location>
</feature>
<dbReference type="EMBL" id="JACOOT010000002">
    <property type="protein sequence ID" value="MBC5649584.1"/>
    <property type="molecule type" value="Genomic_DNA"/>
</dbReference>
<feature type="transmembrane region" description="Helical" evidence="1">
    <location>
        <begin position="70"/>
        <end position="100"/>
    </location>
</feature>
<protein>
    <submittedName>
        <fullName evidence="2">Uncharacterized protein</fullName>
    </submittedName>
</protein>
<evidence type="ECO:0000313" key="2">
    <source>
        <dbReference type="EMBL" id="MBC5649584.1"/>
    </source>
</evidence>
<sequence length="187" mass="20748">MDRSSRCLDLFPYFCVQVCAKLVSPGFFGEEGKSAKVPMRSAILGVFALFLQALGYFAISAYVYEHSAVYGSVLFFAILLFIVIGAGHHVKCGFAEYVFLRLGRDKKAHTMMLDLFNSAPITKICYLGYIVFIITLIIAILTGTAALPLWAAIFTILPIFIILFPFKIIGTLHISAMISMLAWMILI</sequence>
<accession>A0A8I0A709</accession>
<keyword evidence="1" id="KW-0472">Membrane</keyword>
<dbReference type="Proteomes" id="UP000652847">
    <property type="component" value="Unassembled WGS sequence"/>
</dbReference>
<evidence type="ECO:0000256" key="1">
    <source>
        <dbReference type="SAM" id="Phobius"/>
    </source>
</evidence>
<organism evidence="2 3">
    <name type="scientific">Blautia segnis</name>
    <dbReference type="NCBI Taxonomy" id="2763030"/>
    <lineage>
        <taxon>Bacteria</taxon>
        <taxon>Bacillati</taxon>
        <taxon>Bacillota</taxon>
        <taxon>Clostridia</taxon>
        <taxon>Lachnospirales</taxon>
        <taxon>Lachnospiraceae</taxon>
        <taxon>Blautia</taxon>
    </lineage>
</organism>
<keyword evidence="1" id="KW-1133">Transmembrane helix</keyword>
<dbReference type="Pfam" id="PF20599">
    <property type="entry name" value="DUF6796"/>
    <property type="match status" value="1"/>
</dbReference>
<reference evidence="2 3" key="1">
    <citation type="submission" date="2020-08" db="EMBL/GenBank/DDBJ databases">
        <title>Genome public.</title>
        <authorList>
            <person name="Liu C."/>
            <person name="Sun Q."/>
        </authorList>
    </citation>
    <scope>NUCLEOTIDE SEQUENCE [LARGE SCALE GENOMIC DNA]</scope>
    <source>
        <strain evidence="2 3">BX17</strain>
    </source>
</reference>
<feature type="transmembrane region" description="Helical" evidence="1">
    <location>
        <begin position="42"/>
        <end position="64"/>
    </location>
</feature>
<keyword evidence="1" id="KW-0812">Transmembrane</keyword>
<dbReference type="AlphaFoldDB" id="A0A8I0A709"/>
<name>A0A8I0A709_9FIRM</name>
<proteinExistence type="predicted"/>
<gene>
    <name evidence="2" type="ORF">H8S54_00210</name>
</gene>
<feature type="transmembrane region" description="Helical" evidence="1">
    <location>
        <begin position="121"/>
        <end position="141"/>
    </location>
</feature>
<comment type="caution">
    <text evidence="2">The sequence shown here is derived from an EMBL/GenBank/DDBJ whole genome shotgun (WGS) entry which is preliminary data.</text>
</comment>